<sequence length="440" mass="47577">MAQNENGIDPHTSDNQQAVYSYISDYADFILNSPSSYHAAEECARVLSDAGYTQQDEHEAWQSYQRGFVRRSGAILAWRLPQSVSSDVGFRIVGSHTDSPSFKVKPNPDSFQHGFSQVNVEVYGGPLLNSWLNRDLGLAGQVVTIDGDVHLAKTPPIMMIPQLAPHLDRSVNTHLELSAQRDYHPIWAIGEASIFVQIAQCAGVDPERIAGMDLYAYDAAAPAVFGGEGDDFFAAGRQDNLSSVYASLRAFLAADDSSCEDVQIMVAFDHEEVGSTTFTGASGPFLEAMLRRLHAGLGEGVAQGDEGFHRMLANSSCVSADAGHSINPNRPEKHDPDHHPVLGSGPLLKINGNQRYATEAEGTALWLRACDYAGVACQEFVSNNDVPCGTTIGPLTTQRLGIITVDVGVPLLSMHSIREVSCPRDLVDLSLVLEGYFRGA</sequence>
<dbReference type="GO" id="GO:0008237">
    <property type="term" value="F:metallopeptidase activity"/>
    <property type="evidence" value="ECO:0007669"/>
    <property type="project" value="UniProtKB-KW"/>
</dbReference>
<accession>A0A4Q9V265</accession>
<gene>
    <name evidence="11" type="ORF">EZJ44_00550</name>
</gene>
<dbReference type="PANTHER" id="PTHR28570:SF3">
    <property type="entry name" value="ASPARTYL AMINOPEPTIDASE"/>
    <property type="match status" value="1"/>
</dbReference>
<evidence type="ECO:0000256" key="1">
    <source>
        <dbReference type="ARBA" id="ARBA00001947"/>
    </source>
</evidence>
<evidence type="ECO:0000256" key="9">
    <source>
        <dbReference type="RuleBase" id="RU004386"/>
    </source>
</evidence>
<dbReference type="GO" id="GO:0004177">
    <property type="term" value="F:aminopeptidase activity"/>
    <property type="evidence" value="ECO:0007669"/>
    <property type="project" value="UniProtKB-KW"/>
</dbReference>
<evidence type="ECO:0000256" key="4">
    <source>
        <dbReference type="ARBA" id="ARBA00022670"/>
    </source>
</evidence>
<evidence type="ECO:0000313" key="11">
    <source>
        <dbReference type="EMBL" id="TBW23668.1"/>
    </source>
</evidence>
<dbReference type="PRINTS" id="PR00932">
    <property type="entry name" value="AMINO1PTASE"/>
</dbReference>
<keyword evidence="6 9" id="KW-0378">Hydrolase</keyword>
<keyword evidence="4 9" id="KW-0645">Protease</keyword>
<name>A0A4Q9V265_9ACTO</name>
<keyword evidence="12" id="KW-1185">Reference proteome</keyword>
<protein>
    <recommendedName>
        <fullName evidence="10">M18 family aminopeptidase</fullName>
        <ecNumber evidence="10">3.4.11.-</ecNumber>
    </recommendedName>
</protein>
<dbReference type="InterPro" id="IPR001948">
    <property type="entry name" value="Peptidase_M18"/>
</dbReference>
<keyword evidence="5 9" id="KW-0479">Metal-binding</keyword>
<evidence type="ECO:0000256" key="8">
    <source>
        <dbReference type="ARBA" id="ARBA00023049"/>
    </source>
</evidence>
<keyword evidence="7 9" id="KW-0862">Zinc</keyword>
<evidence type="ECO:0000256" key="3">
    <source>
        <dbReference type="ARBA" id="ARBA00022438"/>
    </source>
</evidence>
<dbReference type="EMBL" id="SJDT01000001">
    <property type="protein sequence ID" value="TBW23668.1"/>
    <property type="molecule type" value="Genomic_DNA"/>
</dbReference>
<dbReference type="RefSeq" id="WP_131279074.1">
    <property type="nucleotide sequence ID" value="NZ_JBHSLR010000009.1"/>
</dbReference>
<comment type="caution">
    <text evidence="11">The sequence shown here is derived from an EMBL/GenBank/DDBJ whole genome shotgun (WGS) entry which is preliminary data.</text>
</comment>
<dbReference type="AlphaFoldDB" id="A0A4Q9V265"/>
<dbReference type="GO" id="GO:0005737">
    <property type="term" value="C:cytoplasm"/>
    <property type="evidence" value="ECO:0007669"/>
    <property type="project" value="UniProtKB-ARBA"/>
</dbReference>
<evidence type="ECO:0000313" key="12">
    <source>
        <dbReference type="Proteomes" id="UP000293036"/>
    </source>
</evidence>
<dbReference type="InterPro" id="IPR023358">
    <property type="entry name" value="Peptidase_M18_dom2"/>
</dbReference>
<organism evidence="11 12">
    <name type="scientific">Arcanobacterium bovis</name>
    <dbReference type="NCBI Taxonomy" id="2529275"/>
    <lineage>
        <taxon>Bacteria</taxon>
        <taxon>Bacillati</taxon>
        <taxon>Actinomycetota</taxon>
        <taxon>Actinomycetes</taxon>
        <taxon>Actinomycetales</taxon>
        <taxon>Actinomycetaceae</taxon>
        <taxon>Arcanobacterium</taxon>
    </lineage>
</organism>
<dbReference type="GO" id="GO:0006508">
    <property type="term" value="P:proteolysis"/>
    <property type="evidence" value="ECO:0007669"/>
    <property type="project" value="UniProtKB-KW"/>
</dbReference>
<reference evidence="11 12" key="1">
    <citation type="submission" date="2019-02" db="EMBL/GenBank/DDBJ databases">
        <title>Arcanobacterium bovis sp. nov., isolated from the milk of a cow with mastitis.</title>
        <authorList>
            <person name="Sammra O."/>
            <person name="Foster G."/>
            <person name="Hassan A."/>
            <person name="Alssahen M."/>
            <person name="Laemmler C."/>
            <person name="Borowiak M."/>
            <person name="Malorny B."/>
            <person name="Abdulmawjood A."/>
        </authorList>
    </citation>
    <scope>NUCLEOTIDE SEQUENCE [LARGE SCALE GENOMIC DNA]</scope>
    <source>
        <strain evidence="11 12">C605018/01/1</strain>
    </source>
</reference>
<dbReference type="SUPFAM" id="SSF53187">
    <property type="entry name" value="Zn-dependent exopeptidases"/>
    <property type="match status" value="1"/>
</dbReference>
<dbReference type="Gene3D" id="3.40.630.10">
    <property type="entry name" value="Zn peptidases"/>
    <property type="match status" value="1"/>
</dbReference>
<dbReference type="PANTHER" id="PTHR28570">
    <property type="entry name" value="ASPARTYL AMINOPEPTIDASE"/>
    <property type="match status" value="1"/>
</dbReference>
<dbReference type="Proteomes" id="UP000293036">
    <property type="component" value="Unassembled WGS sequence"/>
</dbReference>
<dbReference type="GO" id="GO:0008270">
    <property type="term" value="F:zinc ion binding"/>
    <property type="evidence" value="ECO:0007669"/>
    <property type="project" value="InterPro"/>
</dbReference>
<dbReference type="SUPFAM" id="SSF101821">
    <property type="entry name" value="Aminopeptidase/glucanase lid domain"/>
    <property type="match status" value="1"/>
</dbReference>
<dbReference type="NCBIfam" id="NF002759">
    <property type="entry name" value="PRK02813.1"/>
    <property type="match status" value="1"/>
</dbReference>
<evidence type="ECO:0000256" key="5">
    <source>
        <dbReference type="ARBA" id="ARBA00022723"/>
    </source>
</evidence>
<evidence type="ECO:0000256" key="7">
    <source>
        <dbReference type="ARBA" id="ARBA00022833"/>
    </source>
</evidence>
<comment type="cofactor">
    <cofactor evidence="1 10">
        <name>Zn(2+)</name>
        <dbReference type="ChEBI" id="CHEBI:29105"/>
    </cofactor>
</comment>
<evidence type="ECO:0000256" key="10">
    <source>
        <dbReference type="RuleBase" id="RU004387"/>
    </source>
</evidence>
<evidence type="ECO:0000256" key="6">
    <source>
        <dbReference type="ARBA" id="ARBA00022801"/>
    </source>
</evidence>
<dbReference type="Gene3D" id="2.30.250.10">
    <property type="entry name" value="Aminopeptidase i, Domain 2"/>
    <property type="match status" value="1"/>
</dbReference>
<dbReference type="EC" id="3.4.11.-" evidence="10"/>
<keyword evidence="3 9" id="KW-0031">Aminopeptidase</keyword>
<comment type="similarity">
    <text evidence="2 9">Belongs to the peptidase M18 family.</text>
</comment>
<proteinExistence type="inferred from homology"/>
<dbReference type="OrthoDB" id="5288740at2"/>
<evidence type="ECO:0000256" key="2">
    <source>
        <dbReference type="ARBA" id="ARBA00008290"/>
    </source>
</evidence>
<keyword evidence="8 9" id="KW-0482">Metalloprotease</keyword>
<dbReference type="Pfam" id="PF02127">
    <property type="entry name" value="Peptidase_M18"/>
    <property type="match status" value="1"/>
</dbReference>